<dbReference type="Proteomes" id="UP001497644">
    <property type="component" value="Chromosome 13"/>
</dbReference>
<evidence type="ECO:0000313" key="1">
    <source>
        <dbReference type="EMBL" id="CAL1677773.1"/>
    </source>
</evidence>
<reference evidence="1" key="1">
    <citation type="submission" date="2024-04" db="EMBL/GenBank/DDBJ databases">
        <authorList>
            <consortium name="Molecular Ecology Group"/>
        </authorList>
    </citation>
    <scope>NUCLEOTIDE SEQUENCE</scope>
</reference>
<name>A0AAV2NC75_9HYME</name>
<sequence length="81" mass="8825">MIGQIGEKIPSAEISIRLANATEASPSPQEILLLEAGELLWAWSMNGLLTQIPRLSTFWAIAINVNNERTCRQACFNGTGP</sequence>
<organism evidence="1 2">
    <name type="scientific">Lasius platythorax</name>
    <dbReference type="NCBI Taxonomy" id="488582"/>
    <lineage>
        <taxon>Eukaryota</taxon>
        <taxon>Metazoa</taxon>
        <taxon>Ecdysozoa</taxon>
        <taxon>Arthropoda</taxon>
        <taxon>Hexapoda</taxon>
        <taxon>Insecta</taxon>
        <taxon>Pterygota</taxon>
        <taxon>Neoptera</taxon>
        <taxon>Endopterygota</taxon>
        <taxon>Hymenoptera</taxon>
        <taxon>Apocrita</taxon>
        <taxon>Aculeata</taxon>
        <taxon>Formicoidea</taxon>
        <taxon>Formicidae</taxon>
        <taxon>Formicinae</taxon>
        <taxon>Lasius</taxon>
        <taxon>Lasius</taxon>
    </lineage>
</organism>
<dbReference type="AlphaFoldDB" id="A0AAV2NC75"/>
<dbReference type="EMBL" id="OZ034836">
    <property type="protein sequence ID" value="CAL1677773.1"/>
    <property type="molecule type" value="Genomic_DNA"/>
</dbReference>
<protein>
    <submittedName>
        <fullName evidence="1">Uncharacterized protein</fullName>
    </submittedName>
</protein>
<gene>
    <name evidence="1" type="ORF">LPLAT_LOCUS3740</name>
</gene>
<proteinExistence type="predicted"/>
<accession>A0AAV2NC75</accession>
<keyword evidence="2" id="KW-1185">Reference proteome</keyword>
<evidence type="ECO:0000313" key="2">
    <source>
        <dbReference type="Proteomes" id="UP001497644"/>
    </source>
</evidence>